<accession>A0A1V9A9Z0</accession>
<dbReference type="STRING" id="1962155.B1813_05390"/>
<keyword evidence="2" id="KW-1185">Reference proteome</keyword>
<proteinExistence type="predicted"/>
<dbReference type="RefSeq" id="WP_081190863.1">
    <property type="nucleotide sequence ID" value="NZ_MWIH01000003.1"/>
</dbReference>
<protein>
    <recommendedName>
        <fullName evidence="3">DinB family protein</fullName>
    </recommendedName>
</protein>
<sequence>MSIEAKTVLHRYLRDGRAALLWKLEGLGDYDVRRPLTPTGTNLLGLVKHLAGCEADYFGATFHRPCPEPMPWLADDAEPNADMWASADESRADVLGLYERVSAHSDATIGALDLGAPGVVPHWPGERGHVTLHAILVHMIAETHRHAGHADLVRELVDGAAGLRRDTGNLPDADASWWREYHARLERVAREAGRP</sequence>
<dbReference type="InterPro" id="IPR034660">
    <property type="entry name" value="DinB/YfiT-like"/>
</dbReference>
<dbReference type="InterPro" id="IPR007061">
    <property type="entry name" value="MST-like"/>
</dbReference>
<dbReference type="Gene3D" id="1.20.120.450">
    <property type="entry name" value="dinb family like domain"/>
    <property type="match status" value="1"/>
</dbReference>
<dbReference type="Proteomes" id="UP000192591">
    <property type="component" value="Unassembled WGS sequence"/>
</dbReference>
<gene>
    <name evidence="1" type="ORF">B1813_05390</name>
</gene>
<dbReference type="EMBL" id="MWIH01000003">
    <property type="protein sequence ID" value="OQO93947.1"/>
    <property type="molecule type" value="Genomic_DNA"/>
</dbReference>
<organism evidence="1 2">
    <name type="scientific">Saccharomonospora piscinae</name>
    <dbReference type="NCBI Taxonomy" id="687388"/>
    <lineage>
        <taxon>Bacteria</taxon>
        <taxon>Bacillati</taxon>
        <taxon>Actinomycetota</taxon>
        <taxon>Actinomycetes</taxon>
        <taxon>Pseudonocardiales</taxon>
        <taxon>Pseudonocardiaceae</taxon>
        <taxon>Saccharomonospora</taxon>
    </lineage>
</organism>
<reference evidence="1 2" key="1">
    <citation type="submission" date="2017-02" db="EMBL/GenBank/DDBJ databases">
        <title>Draft genome of Saccharomonospora sp. 154.</title>
        <authorList>
            <person name="Alonso-Carmona G.S."/>
            <person name="De La Haba R."/>
            <person name="Vera-Gargallo B."/>
            <person name="Sandoval-Trujillo A.H."/>
            <person name="Ramirez-Duran N."/>
            <person name="Ventosa A."/>
        </authorList>
    </citation>
    <scope>NUCLEOTIDE SEQUENCE [LARGE SCALE GENOMIC DNA]</scope>
    <source>
        <strain evidence="1 2">LRS4.154</strain>
    </source>
</reference>
<evidence type="ECO:0000313" key="1">
    <source>
        <dbReference type="EMBL" id="OQO93947.1"/>
    </source>
</evidence>
<evidence type="ECO:0008006" key="3">
    <source>
        <dbReference type="Google" id="ProtNLM"/>
    </source>
</evidence>
<dbReference type="SUPFAM" id="SSF109854">
    <property type="entry name" value="DinB/YfiT-like putative metalloenzymes"/>
    <property type="match status" value="1"/>
</dbReference>
<dbReference type="Pfam" id="PF04978">
    <property type="entry name" value="MST"/>
    <property type="match status" value="1"/>
</dbReference>
<evidence type="ECO:0000313" key="2">
    <source>
        <dbReference type="Proteomes" id="UP000192591"/>
    </source>
</evidence>
<name>A0A1V9A9Z0_SACPI</name>
<dbReference type="AlphaFoldDB" id="A0A1V9A9Z0"/>
<comment type="caution">
    <text evidence="1">The sequence shown here is derived from an EMBL/GenBank/DDBJ whole genome shotgun (WGS) entry which is preliminary data.</text>
</comment>